<dbReference type="Pfam" id="PF13416">
    <property type="entry name" value="SBP_bac_8"/>
    <property type="match status" value="1"/>
</dbReference>
<keyword evidence="2" id="KW-0732">Signal</keyword>
<accession>A0ABT8SRS0</accession>
<dbReference type="PANTHER" id="PTHR42779">
    <property type="entry name" value="PROTEIN YNJB"/>
    <property type="match status" value="1"/>
</dbReference>
<dbReference type="InterPro" id="IPR006059">
    <property type="entry name" value="SBP"/>
</dbReference>
<dbReference type="PANTHER" id="PTHR42779:SF1">
    <property type="entry name" value="PROTEIN YNJB"/>
    <property type="match status" value="1"/>
</dbReference>
<keyword evidence="4" id="KW-1185">Reference proteome</keyword>
<comment type="caution">
    <text evidence="3">The sequence shown here is derived from an EMBL/GenBank/DDBJ whole genome shotgun (WGS) entry which is preliminary data.</text>
</comment>
<evidence type="ECO:0000313" key="3">
    <source>
        <dbReference type="EMBL" id="MDO1581097.1"/>
    </source>
</evidence>
<evidence type="ECO:0000256" key="1">
    <source>
        <dbReference type="ARBA" id="ARBA00022764"/>
    </source>
</evidence>
<dbReference type="Proteomes" id="UP001169006">
    <property type="component" value="Unassembled WGS sequence"/>
</dbReference>
<sequence>MKRLSFAAFAMAAAILPAKAAELTVATAGDQNMVDYINQYLGPLFEKTYPGNTVRAVGTGAGDAGSQKILERFDAQSSANSAKWDTDVAVVHEKFVGPMVTKNYLDKYRSDIATGKLVTRDNAKMALGTNVDGYVMPMFNSQTAIAYNPTLVPNPPKSYAELKDWAKAHPKQFGYNGIKGGASGVSFVMGWIYAFGGGDANVLMNGPFKEEETKKWDAAFKSLADFTTNATLTPGNAGTLDLLSRGEIAMGPVWVDMFYSWKADGRLPPDMKLILPAPGMPGQPMHYVIPEKAANKDLAEKFIALATSPKVQAEGIVKRFNWYPGIDADNVKPELDKDTWNKLFVDISPEDLATKGKPFPIAPYNNAILEAYEKSVK</sequence>
<dbReference type="Gene3D" id="3.40.190.10">
    <property type="entry name" value="Periplasmic binding protein-like II"/>
    <property type="match status" value="1"/>
</dbReference>
<dbReference type="RefSeq" id="WP_302075228.1">
    <property type="nucleotide sequence ID" value="NZ_JAUKWQ010000001.1"/>
</dbReference>
<organism evidence="3 4">
    <name type="scientific">Rhizobium oryzicola</name>
    <dbReference type="NCBI Taxonomy" id="1232668"/>
    <lineage>
        <taxon>Bacteria</taxon>
        <taxon>Pseudomonadati</taxon>
        <taxon>Pseudomonadota</taxon>
        <taxon>Alphaproteobacteria</taxon>
        <taxon>Hyphomicrobiales</taxon>
        <taxon>Rhizobiaceae</taxon>
        <taxon>Rhizobium/Agrobacterium group</taxon>
        <taxon>Rhizobium</taxon>
    </lineage>
</organism>
<reference evidence="3" key="1">
    <citation type="journal article" date="2015" name="Int. J. Syst. Evol. Microbiol.">
        <title>Rhizobium oryzicola sp. nov., potential plant-growth-promoting endophytic bacteria isolated from rice roots.</title>
        <authorList>
            <person name="Zhang X.X."/>
            <person name="Gao J.S."/>
            <person name="Cao Y.H."/>
            <person name="Sheirdil R.A."/>
            <person name="Wang X.C."/>
            <person name="Zhang L."/>
        </authorList>
    </citation>
    <scope>NUCLEOTIDE SEQUENCE</scope>
    <source>
        <strain evidence="3">05753</strain>
    </source>
</reference>
<evidence type="ECO:0000256" key="2">
    <source>
        <dbReference type="SAM" id="SignalP"/>
    </source>
</evidence>
<proteinExistence type="predicted"/>
<reference evidence="3" key="2">
    <citation type="submission" date="2023-07" db="EMBL/GenBank/DDBJ databases">
        <authorList>
            <person name="Sun H."/>
        </authorList>
    </citation>
    <scope>NUCLEOTIDE SEQUENCE</scope>
    <source>
        <strain evidence="3">05753</strain>
    </source>
</reference>
<dbReference type="SUPFAM" id="SSF53850">
    <property type="entry name" value="Periplasmic binding protein-like II"/>
    <property type="match status" value="1"/>
</dbReference>
<protein>
    <submittedName>
        <fullName evidence="3">Extracellular solute-binding protein</fullName>
    </submittedName>
</protein>
<keyword evidence="1" id="KW-0574">Periplasm</keyword>
<feature type="signal peptide" evidence="2">
    <location>
        <begin position="1"/>
        <end position="20"/>
    </location>
</feature>
<gene>
    <name evidence="3" type="ORF">Q2T52_03225</name>
</gene>
<name>A0ABT8SRS0_9HYPH</name>
<feature type="chain" id="PRO_5046273073" evidence="2">
    <location>
        <begin position="21"/>
        <end position="377"/>
    </location>
</feature>
<dbReference type="EMBL" id="JAUKWQ010000001">
    <property type="protein sequence ID" value="MDO1581097.1"/>
    <property type="molecule type" value="Genomic_DNA"/>
</dbReference>
<evidence type="ECO:0000313" key="4">
    <source>
        <dbReference type="Proteomes" id="UP001169006"/>
    </source>
</evidence>